<reference evidence="3 4" key="1">
    <citation type="submission" date="2023-08" db="EMBL/GenBank/DDBJ databases">
        <title>Black Yeasts Isolated from many extreme environments.</title>
        <authorList>
            <person name="Coleine C."/>
            <person name="Stajich J.E."/>
            <person name="Selbmann L."/>
        </authorList>
    </citation>
    <scope>NUCLEOTIDE SEQUENCE [LARGE SCALE GENOMIC DNA]</scope>
    <source>
        <strain evidence="3 4">CCFEE 5885</strain>
    </source>
</reference>
<dbReference type="SUPFAM" id="SSF49313">
    <property type="entry name" value="Cadherin-like"/>
    <property type="match status" value="3"/>
</dbReference>
<proteinExistence type="predicted"/>
<dbReference type="Gene3D" id="2.60.40.10">
    <property type="entry name" value="Immunoglobulins"/>
    <property type="match status" value="4"/>
</dbReference>
<protein>
    <submittedName>
        <fullName evidence="3">Polarity establishment/cellular polarization</fullName>
    </submittedName>
</protein>
<evidence type="ECO:0000313" key="4">
    <source>
        <dbReference type="Proteomes" id="UP001345013"/>
    </source>
</evidence>
<evidence type="ECO:0000256" key="1">
    <source>
        <dbReference type="SAM" id="MobiDB-lite"/>
    </source>
</evidence>
<name>A0ABR0KF49_9EURO</name>
<keyword evidence="2" id="KW-0472">Membrane</keyword>
<evidence type="ECO:0000313" key="3">
    <source>
        <dbReference type="EMBL" id="KAK5094883.1"/>
    </source>
</evidence>
<dbReference type="InterPro" id="IPR015919">
    <property type="entry name" value="Cadherin-like_sf"/>
</dbReference>
<dbReference type="Proteomes" id="UP001345013">
    <property type="component" value="Unassembled WGS sequence"/>
</dbReference>
<feature type="region of interest" description="Disordered" evidence="1">
    <location>
        <begin position="434"/>
        <end position="491"/>
    </location>
</feature>
<dbReference type="Pfam" id="PF05345">
    <property type="entry name" value="He_PIG"/>
    <property type="match status" value="2"/>
</dbReference>
<gene>
    <name evidence="3" type="primary">AXL2</name>
    <name evidence="3" type="ORF">LTR24_003330</name>
</gene>
<feature type="region of interest" description="Disordered" evidence="1">
    <location>
        <begin position="368"/>
        <end position="397"/>
    </location>
</feature>
<sequence>MPWRRPPWLQLEGTTRTLTGEPSSKDIGDLSFQIVAKDATGSATSDFRLVVLGQNSLRLRQDVYVERFSQAGRYSAPSTLLLYPQSPFRVTFGPDVFEGSDASIQYYASSDNNTPLPAWLAFDPGAVAFVGTTPPLLTPQSSPQSFTFNLAASQIAGFSQSTLSFQISVTNHILAFLQPTHQVTVAPGEEVTIPPLLSQLQLDGSPLDASKVTNITSNQPPWLQLKSEDLSFSGTSPEDLKNTSFRLAVADEQNNLAFAEFQLVVASQENNDTAEVFLGAVNATIGEFFNYRLAETNTDSSMHKIDVDLGSAESWLSFTQTNLTLQGIVPPDSGEGDFNVTLAVTEDGQVTEVDYLTIKLVSQSDISAPVTPNQSATKSSVVPANTAAPSDGTAAQGFDDGTRDLVLMIALPILAFLALCLLVFMLWKRRRPREGIRQASSVPPPMQQSSRPSSTGSNVGLTEPEARSLSGASFEQLPSSPPPRVDLPWQVRDRPRNRLLSVADDYSRDSPETRSSWDEMLMEVDRPARNGQDATSFISRCLKPTIILTRKLKVASTRDGHTIDRTQRKLLNASQVQGQTVERSRPWDGLTTHYTSASASFTAVGDVWDA</sequence>
<keyword evidence="2" id="KW-1133">Transmembrane helix</keyword>
<keyword evidence="4" id="KW-1185">Reference proteome</keyword>
<keyword evidence="2" id="KW-0812">Transmembrane</keyword>
<organism evidence="3 4">
    <name type="scientific">Lithohypha guttulata</name>
    <dbReference type="NCBI Taxonomy" id="1690604"/>
    <lineage>
        <taxon>Eukaryota</taxon>
        <taxon>Fungi</taxon>
        <taxon>Dikarya</taxon>
        <taxon>Ascomycota</taxon>
        <taxon>Pezizomycotina</taxon>
        <taxon>Eurotiomycetes</taxon>
        <taxon>Chaetothyriomycetidae</taxon>
        <taxon>Chaetothyriales</taxon>
        <taxon>Trichomeriaceae</taxon>
        <taxon>Lithohypha</taxon>
    </lineage>
</organism>
<comment type="caution">
    <text evidence="3">The sequence shown here is derived from an EMBL/GenBank/DDBJ whole genome shotgun (WGS) entry which is preliminary data.</text>
</comment>
<accession>A0ABR0KF49</accession>
<dbReference type="InterPro" id="IPR013783">
    <property type="entry name" value="Ig-like_fold"/>
</dbReference>
<feature type="transmembrane region" description="Helical" evidence="2">
    <location>
        <begin position="405"/>
        <end position="427"/>
    </location>
</feature>
<evidence type="ECO:0000256" key="2">
    <source>
        <dbReference type="SAM" id="Phobius"/>
    </source>
</evidence>
<dbReference type="EMBL" id="JAVRRG010000031">
    <property type="protein sequence ID" value="KAK5094883.1"/>
    <property type="molecule type" value="Genomic_DNA"/>
</dbReference>
<feature type="compositionally biased region" description="Polar residues" evidence="1">
    <location>
        <begin position="368"/>
        <end position="383"/>
    </location>
</feature>